<dbReference type="GO" id="GO:0030016">
    <property type="term" value="C:myofibril"/>
    <property type="evidence" value="ECO:0007669"/>
    <property type="project" value="UniProtKB-SubCell"/>
</dbReference>
<feature type="coiled-coil region" evidence="15">
    <location>
        <begin position="817"/>
        <end position="1886"/>
    </location>
</feature>
<keyword evidence="5" id="KW-0963">Cytoplasm</keyword>
<reference evidence="18" key="3">
    <citation type="submission" date="2025-09" db="UniProtKB">
        <authorList>
            <consortium name="Ensembl"/>
        </authorList>
    </citation>
    <scope>IDENTIFICATION</scope>
</reference>
<name>A0A8C7QKT9_ONCMY</name>
<dbReference type="InterPro" id="IPR001609">
    <property type="entry name" value="Myosin_head_motor_dom-like"/>
</dbReference>
<dbReference type="FunFam" id="1.20.5.340:FF:000006">
    <property type="entry name" value="Myosin heavy chain"/>
    <property type="match status" value="1"/>
</dbReference>
<dbReference type="GO" id="GO:0032982">
    <property type="term" value="C:myosin filament"/>
    <property type="evidence" value="ECO:0007669"/>
    <property type="project" value="UniProtKB-KW"/>
</dbReference>
<keyword evidence="3" id="KW-0787">Thick filament</keyword>
<evidence type="ECO:0000256" key="13">
    <source>
        <dbReference type="ARBA" id="ARBA00023203"/>
    </source>
</evidence>
<dbReference type="FunFam" id="1.20.120.720:FF:000001">
    <property type="entry name" value="Myosin heavy chain, muscle"/>
    <property type="match status" value="1"/>
</dbReference>
<dbReference type="SUPFAM" id="SSF57997">
    <property type="entry name" value="Tropomyosin"/>
    <property type="match status" value="1"/>
</dbReference>
<keyword evidence="13 14" id="KW-0009">Actin-binding</keyword>
<dbReference type="CDD" id="cd01377">
    <property type="entry name" value="MYSc_class_II"/>
    <property type="match status" value="1"/>
</dbReference>
<dbReference type="PROSITE" id="PS51456">
    <property type="entry name" value="MYOSIN_MOTOR"/>
    <property type="match status" value="1"/>
</dbReference>
<accession>A0A8C7QKT9</accession>
<dbReference type="FunFam" id="1.20.5.370:FF:000003">
    <property type="entry name" value="Myosin heavy chain"/>
    <property type="match status" value="1"/>
</dbReference>
<feature type="region of interest" description="Actin-binding" evidence="14">
    <location>
        <begin position="632"/>
        <end position="654"/>
    </location>
</feature>
<evidence type="ECO:0000256" key="6">
    <source>
        <dbReference type="ARBA" id="ARBA00022741"/>
    </source>
</evidence>
<dbReference type="Pfam" id="PF00063">
    <property type="entry name" value="Myosin_head"/>
    <property type="match status" value="1"/>
</dbReference>
<protein>
    <submittedName>
        <fullName evidence="18">Myosin heavy chain 6</fullName>
    </submittedName>
</protein>
<dbReference type="Gene3D" id="1.20.120.720">
    <property type="entry name" value="Myosin VI head, motor domain, U50 subdomain"/>
    <property type="match status" value="1"/>
</dbReference>
<proteinExistence type="inferred from homology"/>
<evidence type="ECO:0000256" key="5">
    <source>
        <dbReference type="ARBA" id="ARBA00022490"/>
    </source>
</evidence>
<dbReference type="Gene3D" id="2.30.30.360">
    <property type="entry name" value="Myosin S1 fragment, N-terminal"/>
    <property type="match status" value="1"/>
</dbReference>
<comment type="subcellular location">
    <subcellularLocation>
        <location evidence="1">Cytoplasm</location>
        <location evidence="1">Myofibril</location>
    </subcellularLocation>
</comment>
<dbReference type="GO" id="GO:0016460">
    <property type="term" value="C:myosin II complex"/>
    <property type="evidence" value="ECO:0007669"/>
    <property type="project" value="TreeGrafter"/>
</dbReference>
<dbReference type="GO" id="GO:0060048">
    <property type="term" value="P:cardiac muscle contraction"/>
    <property type="evidence" value="ECO:0007669"/>
    <property type="project" value="TreeGrafter"/>
</dbReference>
<evidence type="ECO:0000256" key="10">
    <source>
        <dbReference type="ARBA" id="ARBA00023123"/>
    </source>
</evidence>
<keyword evidence="8" id="KW-0112">Calmodulin-binding</keyword>
<dbReference type="FunFam" id="1.10.10.820:FF:000001">
    <property type="entry name" value="Myosin heavy chain"/>
    <property type="match status" value="1"/>
</dbReference>
<evidence type="ECO:0000313" key="18">
    <source>
        <dbReference type="Ensembl" id="ENSOMYP00000039021.2"/>
    </source>
</evidence>
<organism evidence="18 19">
    <name type="scientific">Oncorhynchus mykiss</name>
    <name type="common">Rainbow trout</name>
    <name type="synonym">Salmo gairdneri</name>
    <dbReference type="NCBI Taxonomy" id="8022"/>
    <lineage>
        <taxon>Eukaryota</taxon>
        <taxon>Metazoa</taxon>
        <taxon>Chordata</taxon>
        <taxon>Craniata</taxon>
        <taxon>Vertebrata</taxon>
        <taxon>Euteleostomi</taxon>
        <taxon>Actinopterygii</taxon>
        <taxon>Neopterygii</taxon>
        <taxon>Teleostei</taxon>
        <taxon>Protacanthopterygii</taxon>
        <taxon>Salmoniformes</taxon>
        <taxon>Salmonidae</taxon>
        <taxon>Salmoninae</taxon>
        <taxon>Oncorhynchus</taxon>
    </lineage>
</organism>
<feature type="domain" description="Myosin N-terminal SH3-like" evidence="17">
    <location>
        <begin position="34"/>
        <end position="83"/>
    </location>
</feature>
<dbReference type="Gene3D" id="6.10.250.2420">
    <property type="match status" value="1"/>
</dbReference>
<dbReference type="FunFam" id="1.20.5.370:FF:000002">
    <property type="entry name" value="Myosin heavy chain"/>
    <property type="match status" value="1"/>
</dbReference>
<keyword evidence="4" id="KW-0488">Methylation</keyword>
<dbReference type="PROSITE" id="PS51844">
    <property type="entry name" value="SH3_LIKE"/>
    <property type="match status" value="1"/>
</dbReference>
<evidence type="ECO:0000256" key="3">
    <source>
        <dbReference type="ARBA" id="ARBA00022433"/>
    </source>
</evidence>
<dbReference type="Proteomes" id="UP000694395">
    <property type="component" value="Chromosome 15"/>
</dbReference>
<evidence type="ECO:0000256" key="12">
    <source>
        <dbReference type="ARBA" id="ARBA00023179"/>
    </source>
</evidence>
<feature type="domain" description="Myosin motor" evidence="16">
    <location>
        <begin position="87"/>
        <end position="755"/>
    </location>
</feature>
<dbReference type="Ensembl" id="ENSOMYT00000042604.2">
    <property type="protein sequence ID" value="ENSOMYP00000039021.2"/>
    <property type="gene ID" value="ENSOMYG00000016715.2"/>
</dbReference>
<sequence length="1919" mass="221699">HTYLYRFKYGGCVDAPYLRKSDKERMECQTRPFDIKRECYVPDPEVEYVKAIITSRDGAKVTADTEFGKTVTVKEDDVHPQNPPKFDKIEDMAMFTFLHEPAVLFNLKERYAAWMIYTYSGLFCVTVNPYKWLPVYDQSVVNAYRGKKRSEAPPHIFSISDNAYQYMLSESGAGKTVNTKRVIQYFASIAAVSGKKSGTLEDQIIQANPALEAFGNAKTIRNDNSSRFGKFIRIHFGVTGKLSSADIETYLLEKSRVTFQLKAERDYHIFYQILSQQKPELLEMLLITSNPYDYAFISQGEIAVTSINDSDELMATDDAFDVLGFSQEEKNGMYKLVGAIMHYGNMKFKNKQREEQAEADGTEDLDKAAYLMCLNSADLVKGLCNPRVKVGNEWVTKGQNVNQVYYSVGALAKKIYENMFLWMVIRINLTLDTKNARQHYIGVLDIAGFEIFEFNTFEQLCINFTNEKLQQFFNHHMFVLEQEEYKKEGIVWEFIDFGMDLAACIDLIERPMGIMSILEEECMFPKASDNTFKAKLYDTHLGKNACFQKPRIVKGKPEAHFSMVHYAGIVDYNIGNWLVKNKDPLNETVVGLFQKSSLKFLANLFANYAVAGGKKKKGSSFQTVSALHRENLGKLMTNLRSTHPHFVRCIIPNETKTPGAMENPLVMHQLRCNGVLEGIRICRKGFPNRILYADFKQRYRILNPNAIPEGQFMDNMKASEKLLGSLDIDHTQYRLGHTKVFFKAGLLGLLEEMRDDRLALIITAFQARSRGLLARIEFQKMVDRRDALLVIQWNIRAFMGVKNWPWMKLYFKIKPLLKSAETEKEMANMKEEFLKLKEAYAKSEARRKELEEKMVSLLQEKNDLQLAQEDTIVDAEERCEGLIKSKIQLEAKAKELTERLEDEEEMNSELTAKKRKLEDECSELKKDIDDLELTLAKVEKEKHATENKVMVYLYSSLDEIIAKLTKEKKALQEAHQQTLDDLQSEEDKVNTLTKAKAKLEQQVDDLEGSLEQEKKVRMDLERAKRKLEGDLKLTQESLMDLENDKQQLEERMKKKDFEMSQLNSKIEDEQALGAQLQKKLKELQARIEELEEELEAERAARAKVEKQRADLSRELEEISERLEEAGGATAAQIEMNKKREAEFQKVRRDLEEATLQHEATAATLRKKNADSVADLGEQIDNLQRVKQKLEKEKSELRLELDDVVSNMEQMVKSKTNFEKMCRTLEDQMSEYRTKAEEGQRSINDFTMQKAKLQTENGELARQLEEKDSLVSQLTRGKQSNVQQIEDLKRQLEEEAKNALAHAVQSARHDSDLLREQYEEEQEAKSELQRGMSKANAEVAQWRTKYETDAIQKTEELEDAKKKLAQRLQDAEEAVEAVNAKCSSLEKTKHRLQNEIEDLMVDVERSNAAAASLDKKQRNFDKVLAEWKQKFEESQTELESSQKEARSLSTELFKLKNSYEESLDHLETMKRENKNLQEEISDLTEQLGEGGKSIHELEKIRKQLEQEKSEIQSALEEAEASLEHEEGKILRAQLEFNQVKADIERKLVEKDEEMEMNKRNQQRVVDTLQSSLESETRSRNEALRLKKKMEGDLNEMEIQLSQANRQASEAQKQLKGLHSHLKDSQLQLDDALRSNDDLKENIAIVERRNNLMQAELDELRALVEQTERGRKLAEQELLDVSERNTSLLSQKKKLEGDTSQLQNEVEEAVQECRNAEEKAKKAITDAAMMAEELKKEQDTSAHLERMKKNMEQTIKDLQHRLDEAEQIAMKGGKKQIQKLEARVRELETEVELEQRRSSDSVKGVRKYERRIKELTYQTEEDRKNLSRLQDLVDKLQLKVKSYKRTSEEAEEQANSNLGKFRKIQHELDEAEERADIAESQVNKMRAKSRDAGSKVIYLSQKNVTWPLRKTLCLLCKQLQV</sequence>
<dbReference type="FunFam" id="1.20.5.340:FF:000004">
    <property type="entry name" value="Myosin heavy chain"/>
    <property type="match status" value="1"/>
</dbReference>
<dbReference type="FunFam" id="1.20.5.340:FF:000003">
    <property type="entry name" value="Myosin heavy chain"/>
    <property type="match status" value="1"/>
</dbReference>
<dbReference type="FunFam" id="1.20.5.370:FF:000008">
    <property type="entry name" value="Myosin heavy chain"/>
    <property type="match status" value="1"/>
</dbReference>
<dbReference type="InterPro" id="IPR014751">
    <property type="entry name" value="XRCC4-like_C"/>
</dbReference>
<keyword evidence="19" id="KW-1185">Reference proteome</keyword>
<dbReference type="PANTHER" id="PTHR45615">
    <property type="entry name" value="MYOSIN HEAVY CHAIN, NON-MUSCLE"/>
    <property type="match status" value="1"/>
</dbReference>
<dbReference type="FunFam" id="2.30.30.360:FF:000001">
    <property type="entry name" value="Myosin heavy chain"/>
    <property type="match status" value="1"/>
</dbReference>
<dbReference type="Gene3D" id="1.20.5.340">
    <property type="match status" value="5"/>
</dbReference>
<dbReference type="GO" id="GO:0045214">
    <property type="term" value="P:sarcomere organization"/>
    <property type="evidence" value="ECO:0007669"/>
    <property type="project" value="TreeGrafter"/>
</dbReference>
<dbReference type="Gene3D" id="1.20.58.530">
    <property type="match status" value="1"/>
</dbReference>
<evidence type="ECO:0000256" key="11">
    <source>
        <dbReference type="ARBA" id="ARBA00023175"/>
    </source>
</evidence>
<dbReference type="InterPro" id="IPR036961">
    <property type="entry name" value="Kinesin_motor_dom_sf"/>
</dbReference>
<dbReference type="SUPFAM" id="SSF90257">
    <property type="entry name" value="Myosin rod fragments"/>
    <property type="match status" value="5"/>
</dbReference>
<evidence type="ECO:0000256" key="14">
    <source>
        <dbReference type="PROSITE-ProRule" id="PRU00782"/>
    </source>
</evidence>
<dbReference type="FunFam" id="1.20.5.4820:FF:000001">
    <property type="entry name" value="Myosin heavy chain"/>
    <property type="match status" value="1"/>
</dbReference>
<evidence type="ECO:0000259" key="16">
    <source>
        <dbReference type="PROSITE" id="PS51456"/>
    </source>
</evidence>
<dbReference type="Gene3D" id="1.10.10.820">
    <property type="match status" value="1"/>
</dbReference>
<dbReference type="FunFam" id="1.20.58.530:FF:000001">
    <property type="entry name" value="Myosin heavy chain"/>
    <property type="match status" value="1"/>
</dbReference>
<reference evidence="18" key="1">
    <citation type="submission" date="2020-07" db="EMBL/GenBank/DDBJ databases">
        <title>A long reads based de novo assembly of the rainbow trout Arlee double haploid line genome.</title>
        <authorList>
            <person name="Gao G."/>
            <person name="Palti Y."/>
        </authorList>
    </citation>
    <scope>NUCLEOTIDE SEQUENCE [LARGE SCALE GENOMIC DNA]</scope>
</reference>
<dbReference type="FunFam" id="1.20.5.340:FF:000013">
    <property type="entry name" value="Myosin heavy chain"/>
    <property type="match status" value="1"/>
</dbReference>
<dbReference type="GO" id="GO:0000146">
    <property type="term" value="F:microfilament motor activity"/>
    <property type="evidence" value="ECO:0007669"/>
    <property type="project" value="TreeGrafter"/>
</dbReference>
<dbReference type="Gene3D" id="1.20.5.4820">
    <property type="match status" value="1"/>
</dbReference>
<dbReference type="Pfam" id="PF01576">
    <property type="entry name" value="Myosin_tail_1"/>
    <property type="match status" value="1"/>
</dbReference>
<comment type="caution">
    <text evidence="14">Lacks conserved residue(s) required for the propagation of feature annotation.</text>
</comment>
<evidence type="ECO:0000256" key="9">
    <source>
        <dbReference type="ARBA" id="ARBA00023054"/>
    </source>
</evidence>
<dbReference type="GO" id="GO:0007512">
    <property type="term" value="P:adult heart development"/>
    <property type="evidence" value="ECO:0007669"/>
    <property type="project" value="TreeGrafter"/>
</dbReference>
<dbReference type="SMART" id="SM00242">
    <property type="entry name" value="MYSc"/>
    <property type="match status" value="1"/>
</dbReference>
<keyword evidence="11" id="KW-0505">Motor protein</keyword>
<dbReference type="PANTHER" id="PTHR45615:SF15">
    <property type="entry name" value="MYOSIN HEAVY CHAIN 7-RELATED"/>
    <property type="match status" value="1"/>
</dbReference>
<evidence type="ECO:0000256" key="2">
    <source>
        <dbReference type="ARBA" id="ARBA00008314"/>
    </source>
</evidence>
<dbReference type="InterPro" id="IPR008989">
    <property type="entry name" value="Myosin_S1_N"/>
</dbReference>
<reference evidence="18" key="2">
    <citation type="submission" date="2025-08" db="UniProtKB">
        <authorList>
            <consortium name="Ensembl"/>
        </authorList>
    </citation>
    <scope>IDENTIFICATION</scope>
</reference>
<comment type="similarity">
    <text evidence="2 14">Belongs to the TRAFAC class myosin-kinesin ATPase superfamily. Myosin family.</text>
</comment>
<evidence type="ECO:0000256" key="15">
    <source>
        <dbReference type="SAM" id="Coils"/>
    </source>
</evidence>
<evidence type="ECO:0000256" key="1">
    <source>
        <dbReference type="ARBA" id="ARBA00004657"/>
    </source>
</evidence>
<gene>
    <name evidence="18" type="primary">LOC110489785</name>
</gene>
<keyword evidence="6" id="KW-0547">Nucleotide-binding</keyword>
<dbReference type="InterPro" id="IPR004009">
    <property type="entry name" value="SH3_Myosin"/>
</dbReference>
<dbReference type="InterPro" id="IPR002928">
    <property type="entry name" value="Myosin_tail"/>
</dbReference>
<keyword evidence="10 14" id="KW-0518">Myosin</keyword>
<keyword evidence="9 15" id="KW-0175">Coiled coil</keyword>
<dbReference type="PRINTS" id="PR00193">
    <property type="entry name" value="MYOSINHEAVY"/>
</dbReference>
<dbReference type="FunFam" id="1.20.5.370:FF:000007">
    <property type="entry name" value="Myosin heavy chain"/>
    <property type="match status" value="1"/>
</dbReference>
<dbReference type="Gene3D" id="1.20.5.370">
    <property type="match status" value="4"/>
</dbReference>
<keyword evidence="12" id="KW-0514">Muscle protein</keyword>
<dbReference type="FunFam" id="1.20.5.370:FF:000001">
    <property type="entry name" value="Myosin heavy chain"/>
    <property type="match status" value="1"/>
</dbReference>
<evidence type="ECO:0000313" key="19">
    <source>
        <dbReference type="Proteomes" id="UP000694395"/>
    </source>
</evidence>
<evidence type="ECO:0000256" key="8">
    <source>
        <dbReference type="ARBA" id="ARBA00022860"/>
    </source>
</evidence>
<dbReference type="GO" id="GO:0005524">
    <property type="term" value="F:ATP binding"/>
    <property type="evidence" value="ECO:0007669"/>
    <property type="project" value="UniProtKB-KW"/>
</dbReference>
<dbReference type="FunFam" id="3.40.850.10:FF:000101">
    <property type="entry name" value="Slow myosin heavy chain 2"/>
    <property type="match status" value="1"/>
</dbReference>
<dbReference type="InterPro" id="IPR027417">
    <property type="entry name" value="P-loop_NTPase"/>
</dbReference>
<dbReference type="Gene3D" id="3.40.850.10">
    <property type="entry name" value="Kinesin motor domain"/>
    <property type="match status" value="1"/>
</dbReference>
<dbReference type="SUPFAM" id="SSF52540">
    <property type="entry name" value="P-loop containing nucleoside triphosphate hydrolases"/>
    <property type="match status" value="1"/>
</dbReference>
<dbReference type="GO" id="GO:0005516">
    <property type="term" value="F:calmodulin binding"/>
    <property type="evidence" value="ECO:0007669"/>
    <property type="project" value="UniProtKB-KW"/>
</dbReference>
<dbReference type="Pfam" id="PF02736">
    <property type="entry name" value="Myosin_N"/>
    <property type="match status" value="1"/>
</dbReference>
<evidence type="ECO:0000256" key="4">
    <source>
        <dbReference type="ARBA" id="ARBA00022481"/>
    </source>
</evidence>
<dbReference type="GO" id="GO:0051015">
    <property type="term" value="F:actin filament binding"/>
    <property type="evidence" value="ECO:0007669"/>
    <property type="project" value="InterPro"/>
</dbReference>
<dbReference type="PROSITE" id="PS50096">
    <property type="entry name" value="IQ"/>
    <property type="match status" value="1"/>
</dbReference>
<keyword evidence="7" id="KW-0067">ATP-binding</keyword>
<dbReference type="GeneTree" id="ENSGT00940000154805"/>
<evidence type="ECO:0000256" key="7">
    <source>
        <dbReference type="ARBA" id="ARBA00022840"/>
    </source>
</evidence>
<dbReference type="GO" id="GO:0030049">
    <property type="term" value="P:muscle filament sliding"/>
    <property type="evidence" value="ECO:0007669"/>
    <property type="project" value="TreeGrafter"/>
</dbReference>
<evidence type="ECO:0000259" key="17">
    <source>
        <dbReference type="PROSITE" id="PS51844"/>
    </source>
</evidence>